<name>A0ABY8TTR9_TETOB</name>
<proteinExistence type="predicted"/>
<dbReference type="SUPFAM" id="SSF55945">
    <property type="entry name" value="TATA-box binding protein-like"/>
    <property type="match status" value="1"/>
</dbReference>
<evidence type="ECO:0000313" key="2">
    <source>
        <dbReference type="Proteomes" id="UP001244341"/>
    </source>
</evidence>
<sequence>MKDAAISTMTLEFVVDVKPDLARVAAVVRRPFGSFDNLTSSDLHWRGRGFSLPKRHRSVCIRGAAFGESCLCLDVGDAAASASQQKPWEEHVCHAKVFNTGHIKLMGCTTYAMADAAVDKLLAILGEASMGPVRVTSSSTQLINAVFGMPPFARDVEVIEKCKLTNLAHSAGFFVHSGATDGKPYVKLILKGTKALVYTSGKVWVTGCKSVHELGSAAQCVQSFIDAHAEQLLSD</sequence>
<dbReference type="EMBL" id="CP126209">
    <property type="protein sequence ID" value="WIA10878.1"/>
    <property type="molecule type" value="Genomic_DNA"/>
</dbReference>
<keyword evidence="2" id="KW-1185">Reference proteome</keyword>
<organism evidence="1 2">
    <name type="scientific">Tetradesmus obliquus</name>
    <name type="common">Green alga</name>
    <name type="synonym">Acutodesmus obliquus</name>
    <dbReference type="NCBI Taxonomy" id="3088"/>
    <lineage>
        <taxon>Eukaryota</taxon>
        <taxon>Viridiplantae</taxon>
        <taxon>Chlorophyta</taxon>
        <taxon>core chlorophytes</taxon>
        <taxon>Chlorophyceae</taxon>
        <taxon>CS clade</taxon>
        <taxon>Sphaeropleales</taxon>
        <taxon>Scenedesmaceae</taxon>
        <taxon>Tetradesmus</taxon>
    </lineage>
</organism>
<evidence type="ECO:0000313" key="1">
    <source>
        <dbReference type="EMBL" id="WIA10878.1"/>
    </source>
</evidence>
<accession>A0ABY8TTR9</accession>
<protein>
    <submittedName>
        <fullName evidence="1">Uncharacterized protein</fullName>
    </submittedName>
</protein>
<dbReference type="Proteomes" id="UP001244341">
    <property type="component" value="Chromosome 2b"/>
</dbReference>
<reference evidence="1 2" key="1">
    <citation type="submission" date="2023-05" db="EMBL/GenBank/DDBJ databases">
        <title>A 100% complete, gapless, phased diploid assembly of the Scenedesmus obliquus UTEX 3031 genome.</title>
        <authorList>
            <person name="Biondi T.C."/>
            <person name="Hanschen E.R."/>
            <person name="Kwon T."/>
            <person name="Eng W."/>
            <person name="Kruse C.P.S."/>
            <person name="Koehler S.I."/>
            <person name="Kunde Y."/>
            <person name="Gleasner C.D."/>
            <person name="You Mak K.T."/>
            <person name="Polle J."/>
            <person name="Hovde B.T."/>
            <person name="Starkenburg S.R."/>
        </authorList>
    </citation>
    <scope>NUCLEOTIDE SEQUENCE [LARGE SCALE GENOMIC DNA]</scope>
    <source>
        <strain evidence="1 2">DOE0152z</strain>
    </source>
</reference>
<gene>
    <name evidence="1" type="ORF">OEZ85_011044</name>
</gene>